<feature type="non-terminal residue" evidence="2">
    <location>
        <position position="113"/>
    </location>
</feature>
<dbReference type="OrthoDB" id="119951at2"/>
<dbReference type="Gene3D" id="3.40.710.10">
    <property type="entry name" value="DD-peptidase/beta-lactamase superfamily"/>
    <property type="match status" value="1"/>
</dbReference>
<evidence type="ECO:0000259" key="1">
    <source>
        <dbReference type="Pfam" id="PF00144"/>
    </source>
</evidence>
<dbReference type="PANTHER" id="PTHR46825">
    <property type="entry name" value="D-ALANYL-D-ALANINE-CARBOXYPEPTIDASE/ENDOPEPTIDASE AMPH"/>
    <property type="match status" value="1"/>
</dbReference>
<dbReference type="Pfam" id="PF00144">
    <property type="entry name" value="Beta-lactamase"/>
    <property type="match status" value="1"/>
</dbReference>
<comment type="caution">
    <text evidence="2">The sequence shown here is derived from an EMBL/GenBank/DDBJ whole genome shotgun (WGS) entry which is preliminary data.</text>
</comment>
<dbReference type="PANTHER" id="PTHR46825:SF15">
    <property type="entry name" value="BETA-LACTAMASE-RELATED DOMAIN-CONTAINING PROTEIN"/>
    <property type="match status" value="1"/>
</dbReference>
<dbReference type="EMBL" id="PNCJ01000181">
    <property type="protein sequence ID" value="TMP27226.1"/>
    <property type="molecule type" value="Genomic_DNA"/>
</dbReference>
<dbReference type="InterPro" id="IPR001466">
    <property type="entry name" value="Beta-lactam-related"/>
</dbReference>
<reference evidence="3" key="2">
    <citation type="submission" date="2019-06" db="EMBL/GenBank/DDBJ databases">
        <title>Co-occurence of chitin degradation, pigmentation and bioactivity in marine Pseudoalteromonas.</title>
        <authorList>
            <person name="Sonnenschein E.C."/>
            <person name="Bech P.K."/>
        </authorList>
    </citation>
    <scope>NUCLEOTIDE SEQUENCE [LARGE SCALE GENOMIC DNA]</scope>
    <source>
        <strain evidence="3">S2599</strain>
    </source>
</reference>
<dbReference type="AlphaFoldDB" id="A0A5S3WKJ3"/>
<feature type="domain" description="Beta-lactamase-related" evidence="1">
    <location>
        <begin position="4"/>
        <end position="113"/>
    </location>
</feature>
<evidence type="ECO:0000313" key="3">
    <source>
        <dbReference type="Proteomes" id="UP000306719"/>
    </source>
</evidence>
<reference evidence="2 3" key="1">
    <citation type="submission" date="2018-01" db="EMBL/GenBank/DDBJ databases">
        <authorList>
            <person name="Paulsen S."/>
            <person name="Gram L.K."/>
        </authorList>
    </citation>
    <scope>NUCLEOTIDE SEQUENCE [LARGE SCALE GENOMIC DNA]</scope>
    <source>
        <strain evidence="2 3">S2599</strain>
    </source>
</reference>
<evidence type="ECO:0000313" key="2">
    <source>
        <dbReference type="EMBL" id="TMP27226.1"/>
    </source>
</evidence>
<feature type="non-terminal residue" evidence="2">
    <location>
        <position position="1"/>
    </location>
</feature>
<name>A0A5S3WKJ3_9GAMM</name>
<dbReference type="Proteomes" id="UP000306719">
    <property type="component" value="Unassembled WGS sequence"/>
</dbReference>
<dbReference type="InterPro" id="IPR050491">
    <property type="entry name" value="AmpC-like"/>
</dbReference>
<dbReference type="RefSeq" id="WP_138546994.1">
    <property type="nucleotide sequence ID" value="NZ_PNCJ01000181.1"/>
</dbReference>
<accession>A0A5S3WKJ3</accession>
<protein>
    <submittedName>
        <fullName evidence="2">Penicillin-binding protein</fullName>
    </submittedName>
</protein>
<dbReference type="InterPro" id="IPR012338">
    <property type="entry name" value="Beta-lactam/transpept-like"/>
</dbReference>
<proteinExistence type="predicted"/>
<organism evidence="2 3">
    <name type="scientific">Pseudoalteromonas rubra</name>
    <dbReference type="NCBI Taxonomy" id="43658"/>
    <lineage>
        <taxon>Bacteria</taxon>
        <taxon>Pseudomonadati</taxon>
        <taxon>Pseudomonadota</taxon>
        <taxon>Gammaproteobacteria</taxon>
        <taxon>Alteromonadales</taxon>
        <taxon>Pseudoalteromonadaceae</taxon>
        <taxon>Pseudoalteromonas</taxon>
    </lineage>
</organism>
<gene>
    <name evidence="2" type="ORF">CWB98_23945</name>
</gene>
<dbReference type="SUPFAM" id="SSF56601">
    <property type="entry name" value="beta-lactamase/transpeptidase-like"/>
    <property type="match status" value="1"/>
</dbReference>
<sequence>KYYDKKIPVTPNNLFAIGSCTKALTAATLDLLQDDNKVNYDKPVREYLPALQFYNEQMNAKIIVRDLMSHRTGLPRHDYSWYGFPSSSRDSLMKRIQYQEPTFDIRAKWQYNN</sequence>